<feature type="region of interest" description="Disordered" evidence="1">
    <location>
        <begin position="1"/>
        <end position="82"/>
    </location>
</feature>
<evidence type="ECO:0000313" key="3">
    <source>
        <dbReference type="Proteomes" id="UP000634136"/>
    </source>
</evidence>
<dbReference type="EMBL" id="JAAIUW010000009">
    <property type="protein sequence ID" value="KAF7814303.1"/>
    <property type="molecule type" value="Genomic_DNA"/>
</dbReference>
<dbReference type="OrthoDB" id="1739830at2759"/>
<dbReference type="Proteomes" id="UP000634136">
    <property type="component" value="Unassembled WGS sequence"/>
</dbReference>
<organism evidence="2 3">
    <name type="scientific">Senna tora</name>
    <dbReference type="NCBI Taxonomy" id="362788"/>
    <lineage>
        <taxon>Eukaryota</taxon>
        <taxon>Viridiplantae</taxon>
        <taxon>Streptophyta</taxon>
        <taxon>Embryophyta</taxon>
        <taxon>Tracheophyta</taxon>
        <taxon>Spermatophyta</taxon>
        <taxon>Magnoliopsida</taxon>
        <taxon>eudicotyledons</taxon>
        <taxon>Gunneridae</taxon>
        <taxon>Pentapetalae</taxon>
        <taxon>rosids</taxon>
        <taxon>fabids</taxon>
        <taxon>Fabales</taxon>
        <taxon>Fabaceae</taxon>
        <taxon>Caesalpinioideae</taxon>
        <taxon>Cassia clade</taxon>
        <taxon>Senna</taxon>
    </lineage>
</organism>
<evidence type="ECO:0000256" key="1">
    <source>
        <dbReference type="SAM" id="MobiDB-lite"/>
    </source>
</evidence>
<feature type="compositionally biased region" description="Basic and acidic residues" evidence="1">
    <location>
        <begin position="23"/>
        <end position="45"/>
    </location>
</feature>
<accession>A0A834T333</accession>
<name>A0A834T333_9FABA</name>
<keyword evidence="3" id="KW-1185">Reference proteome</keyword>
<comment type="caution">
    <text evidence="2">The sequence shown here is derived from an EMBL/GenBank/DDBJ whole genome shotgun (WGS) entry which is preliminary data.</text>
</comment>
<protein>
    <submittedName>
        <fullName evidence="2">Kinesin-like protein KIN-4C</fullName>
    </submittedName>
</protein>
<gene>
    <name evidence="2" type="ORF">G2W53_028272</name>
</gene>
<reference evidence="2" key="1">
    <citation type="submission" date="2020-09" db="EMBL/GenBank/DDBJ databases">
        <title>Genome-Enabled Discovery of Anthraquinone Biosynthesis in Senna tora.</title>
        <authorList>
            <person name="Kang S.-H."/>
            <person name="Pandey R.P."/>
            <person name="Lee C.-M."/>
            <person name="Sim J.-S."/>
            <person name="Jeong J.-T."/>
            <person name="Choi B.-S."/>
            <person name="Jung M."/>
            <person name="Ginzburg D."/>
            <person name="Zhao K."/>
            <person name="Won S.Y."/>
            <person name="Oh T.-J."/>
            <person name="Yu Y."/>
            <person name="Kim N.-H."/>
            <person name="Lee O.R."/>
            <person name="Lee T.-H."/>
            <person name="Bashyal P."/>
            <person name="Kim T.-S."/>
            <person name="Lee W.-H."/>
            <person name="Kawkins C."/>
            <person name="Kim C.-K."/>
            <person name="Kim J.S."/>
            <person name="Ahn B.O."/>
            <person name="Rhee S.Y."/>
            <person name="Sohng J.K."/>
        </authorList>
    </citation>
    <scope>NUCLEOTIDE SEQUENCE</scope>
    <source>
        <tissue evidence="2">Leaf</tissue>
    </source>
</reference>
<sequence>MIKETSRRSKQSSAVDASPNEKQQYDERIRELERQNKASHARLEELMSQCSHNSHGGRGGSIIWDKNDIYSNSRQNQQEEKW</sequence>
<proteinExistence type="predicted"/>
<dbReference type="AlphaFoldDB" id="A0A834T333"/>
<evidence type="ECO:0000313" key="2">
    <source>
        <dbReference type="EMBL" id="KAF7814303.1"/>
    </source>
</evidence>